<proteinExistence type="inferred from homology"/>
<dbReference type="InterPro" id="IPR009100">
    <property type="entry name" value="AcylCoA_DH/oxidase_NM_dom_sf"/>
</dbReference>
<accession>A0A846YCN1</accession>
<keyword evidence="5" id="KW-0560">Oxidoreductase</keyword>
<dbReference type="Gene3D" id="2.40.110.10">
    <property type="entry name" value="Butyryl-CoA Dehydrogenase, subunit A, domain 2"/>
    <property type="match status" value="1"/>
</dbReference>
<dbReference type="GO" id="GO:0003995">
    <property type="term" value="F:acyl-CoA dehydrogenase activity"/>
    <property type="evidence" value="ECO:0007669"/>
    <property type="project" value="TreeGrafter"/>
</dbReference>
<keyword evidence="4 5" id="KW-0274">FAD</keyword>
<gene>
    <name evidence="9" type="ORF">HGA15_00035</name>
</gene>
<dbReference type="InterPro" id="IPR006091">
    <property type="entry name" value="Acyl-CoA_Oxase/DH_mid-dom"/>
</dbReference>
<evidence type="ECO:0000259" key="6">
    <source>
        <dbReference type="Pfam" id="PF00441"/>
    </source>
</evidence>
<dbReference type="AlphaFoldDB" id="A0A846YCN1"/>
<dbReference type="PANTHER" id="PTHR43884:SF12">
    <property type="entry name" value="ISOVALERYL-COA DEHYDROGENASE, MITOCHONDRIAL-RELATED"/>
    <property type="match status" value="1"/>
</dbReference>
<dbReference type="EMBL" id="JAAXOT010000001">
    <property type="protein sequence ID" value="NKY54569.1"/>
    <property type="molecule type" value="Genomic_DNA"/>
</dbReference>
<feature type="domain" description="Acyl-CoA dehydrogenase/oxidase N-terminal" evidence="8">
    <location>
        <begin position="7"/>
        <end position="117"/>
    </location>
</feature>
<protein>
    <recommendedName>
        <fullName evidence="11">Acyl-CoA dehydrogenase</fullName>
    </recommendedName>
</protein>
<dbReference type="InterPro" id="IPR013786">
    <property type="entry name" value="AcylCoA_DH/ox_N"/>
</dbReference>
<dbReference type="Gene3D" id="1.20.140.10">
    <property type="entry name" value="Butyryl-CoA Dehydrogenase, subunit A, domain 3"/>
    <property type="match status" value="1"/>
</dbReference>
<sequence>MRLRLDQELEDLRAAVDGQAARTIAPLAEKVDRTQTFSPELWAAVRETGLSRLPFAEEYGGEGGTVRAYVVATCEVARHCPVAALYPGTSIQVAMTLLRHGTPEQVERYVPGLVAGDTIASWAFTEPATGSDPRQITTRAERDGTGWRLTGAKQFISFSGQADIALVFARTSETALGAFLVDTTDPGWQTGPPSEVLSMGGTEARPVTLDGVRVPEAGLVGGIDAGFDVMLAGEAFGKVRAATISVGIAARALEEAGAYALTREHRGTPIGRRFPTVQALLGRAQASALSAESLVLTCADLLDRGLPVPAEAASARLVAGRAARESTEAALHVCGAYGLTRDMVVERLYREAVFFDVSQGVSEIQQIIVGRELLTDAGKRGVSR</sequence>
<dbReference type="InterPro" id="IPR036250">
    <property type="entry name" value="AcylCo_DH-like_C"/>
</dbReference>
<dbReference type="InterPro" id="IPR037069">
    <property type="entry name" value="AcylCoA_DH/ox_N_sf"/>
</dbReference>
<evidence type="ECO:0008006" key="11">
    <source>
        <dbReference type="Google" id="ProtNLM"/>
    </source>
</evidence>
<dbReference type="PANTHER" id="PTHR43884">
    <property type="entry name" value="ACYL-COA DEHYDROGENASE"/>
    <property type="match status" value="1"/>
</dbReference>
<reference evidence="9 10" key="1">
    <citation type="submission" date="2020-04" db="EMBL/GenBank/DDBJ databases">
        <title>MicrobeNet Type strains.</title>
        <authorList>
            <person name="Nicholson A.C."/>
        </authorList>
    </citation>
    <scope>NUCLEOTIDE SEQUENCE [LARGE SCALE GENOMIC DNA]</scope>
    <source>
        <strain evidence="9 10">JCM 3332</strain>
    </source>
</reference>
<evidence type="ECO:0000259" key="8">
    <source>
        <dbReference type="Pfam" id="PF02771"/>
    </source>
</evidence>
<evidence type="ECO:0000256" key="4">
    <source>
        <dbReference type="ARBA" id="ARBA00022827"/>
    </source>
</evidence>
<feature type="domain" description="Acyl-CoA dehydrogenase/oxidase C-terminal" evidence="6">
    <location>
        <begin position="225"/>
        <end position="373"/>
    </location>
</feature>
<comment type="similarity">
    <text evidence="2 5">Belongs to the acyl-CoA dehydrogenase family.</text>
</comment>
<evidence type="ECO:0000256" key="2">
    <source>
        <dbReference type="ARBA" id="ARBA00009347"/>
    </source>
</evidence>
<dbReference type="Pfam" id="PF02770">
    <property type="entry name" value="Acyl-CoA_dh_M"/>
    <property type="match status" value="1"/>
</dbReference>
<dbReference type="SUPFAM" id="SSF56645">
    <property type="entry name" value="Acyl-CoA dehydrogenase NM domain-like"/>
    <property type="match status" value="1"/>
</dbReference>
<dbReference type="InterPro" id="IPR046373">
    <property type="entry name" value="Acyl-CoA_Oxase/DH_mid-dom_sf"/>
</dbReference>
<evidence type="ECO:0000313" key="10">
    <source>
        <dbReference type="Proteomes" id="UP000570678"/>
    </source>
</evidence>
<dbReference type="Pfam" id="PF02771">
    <property type="entry name" value="Acyl-CoA_dh_N"/>
    <property type="match status" value="1"/>
</dbReference>
<evidence type="ECO:0000259" key="7">
    <source>
        <dbReference type="Pfam" id="PF02770"/>
    </source>
</evidence>
<evidence type="ECO:0000256" key="3">
    <source>
        <dbReference type="ARBA" id="ARBA00022630"/>
    </source>
</evidence>
<comment type="caution">
    <text evidence="9">The sequence shown here is derived from an EMBL/GenBank/DDBJ whole genome shotgun (WGS) entry which is preliminary data.</text>
</comment>
<dbReference type="InterPro" id="IPR009075">
    <property type="entry name" value="AcylCo_DH/oxidase_C"/>
</dbReference>
<comment type="cofactor">
    <cofactor evidence="1 5">
        <name>FAD</name>
        <dbReference type="ChEBI" id="CHEBI:57692"/>
    </cofactor>
</comment>
<dbReference type="Proteomes" id="UP000570678">
    <property type="component" value="Unassembled WGS sequence"/>
</dbReference>
<feature type="domain" description="Acyl-CoA oxidase/dehydrogenase middle" evidence="7">
    <location>
        <begin position="122"/>
        <end position="212"/>
    </location>
</feature>
<evidence type="ECO:0000256" key="5">
    <source>
        <dbReference type="RuleBase" id="RU362125"/>
    </source>
</evidence>
<dbReference type="SUPFAM" id="SSF47203">
    <property type="entry name" value="Acyl-CoA dehydrogenase C-terminal domain-like"/>
    <property type="match status" value="1"/>
</dbReference>
<dbReference type="Gene3D" id="1.10.540.10">
    <property type="entry name" value="Acyl-CoA dehydrogenase/oxidase, N-terminal domain"/>
    <property type="match status" value="1"/>
</dbReference>
<keyword evidence="10" id="KW-1185">Reference proteome</keyword>
<organism evidence="9 10">
    <name type="scientific">Nocardia flavorosea</name>
    <dbReference type="NCBI Taxonomy" id="53429"/>
    <lineage>
        <taxon>Bacteria</taxon>
        <taxon>Bacillati</taxon>
        <taxon>Actinomycetota</taxon>
        <taxon>Actinomycetes</taxon>
        <taxon>Mycobacteriales</taxon>
        <taxon>Nocardiaceae</taxon>
        <taxon>Nocardia</taxon>
    </lineage>
</organism>
<dbReference type="PIRSF" id="PIRSF016578">
    <property type="entry name" value="HsaA"/>
    <property type="match status" value="1"/>
</dbReference>
<dbReference type="RefSeq" id="WP_062971209.1">
    <property type="nucleotide sequence ID" value="NZ_JAAXOT010000001.1"/>
</dbReference>
<evidence type="ECO:0000256" key="1">
    <source>
        <dbReference type="ARBA" id="ARBA00001974"/>
    </source>
</evidence>
<dbReference type="Pfam" id="PF00441">
    <property type="entry name" value="Acyl-CoA_dh_1"/>
    <property type="match status" value="1"/>
</dbReference>
<keyword evidence="3 5" id="KW-0285">Flavoprotein</keyword>
<evidence type="ECO:0000313" key="9">
    <source>
        <dbReference type="EMBL" id="NKY54569.1"/>
    </source>
</evidence>
<dbReference type="GO" id="GO:0050660">
    <property type="term" value="F:flavin adenine dinucleotide binding"/>
    <property type="evidence" value="ECO:0007669"/>
    <property type="project" value="InterPro"/>
</dbReference>
<name>A0A846YCN1_9NOCA</name>